<sequence>MNNFLFVAAENDAIPECKAGGMGDVVRDVPRQISERGDKVHVVVPAYSRLHVNGTFRTNLNFQLRGFTYTAELYEVPPKKEFRNITHYVIHHPEIEAGDIAHIYHNDPTEPFYTDAIKYFIFCTAVAEAIKQEVFGKLDVVHLHDWHTSLLLFLRRYHNSYSVLKELRFVYSIHNLAIQGIRPFDDNYSSVTNWFPQVDYDAAELLDYRYQDCINLMAVGIRLADAVHTVSPSYKEDILLPSAPPEFIGGEGLEKDLQQANNEGRLFGILNGCNYKNIRRAKKRTIYRNIIKAIFLWLQEESKKYKAHFLAHTGEKVVPFLVNPPEFICASVARLTEQKFYFFKRSPEALEEILKKLEKINGVFMLLGTGAPEYEKFLRQMSRENKNFIFINGQSEDVIDSIYFESDLYFMPSLFEPCGISQMLAMRNGHPVLVHNTGGLKDTVSHMKTGFKFDGDTYDEKISNMLKSFDEVLDIFLNDKKTWSEIRANAKKVRFTWEKSVDAYYKLLYAL</sequence>
<evidence type="ECO:0000256" key="2">
    <source>
        <dbReference type="ARBA" id="ARBA00012588"/>
    </source>
</evidence>
<dbReference type="PANTHER" id="PTHR45825">
    <property type="entry name" value="GRANULE-BOUND STARCH SYNTHASE 1, CHLOROPLASTIC/AMYLOPLASTIC"/>
    <property type="match status" value="1"/>
</dbReference>
<name>A0A6L9EHN3_9FLAO</name>
<dbReference type="Pfam" id="PF00534">
    <property type="entry name" value="Glycos_transf_1"/>
    <property type="match status" value="1"/>
</dbReference>
<dbReference type="PANTHER" id="PTHR45825:SF11">
    <property type="entry name" value="ALPHA AMYLASE DOMAIN-CONTAINING PROTEIN"/>
    <property type="match status" value="1"/>
</dbReference>
<dbReference type="EC" id="2.4.1.21" evidence="2"/>
<accession>A0A6L9EHN3</accession>
<dbReference type="Pfam" id="PF08323">
    <property type="entry name" value="Glyco_transf_5"/>
    <property type="match status" value="1"/>
</dbReference>
<dbReference type="Gene3D" id="3.40.50.2000">
    <property type="entry name" value="Glycogen Phosphorylase B"/>
    <property type="match status" value="2"/>
</dbReference>
<organism evidence="7 8">
    <name type="scientific">Poritiphilus flavus</name>
    <dbReference type="NCBI Taxonomy" id="2697053"/>
    <lineage>
        <taxon>Bacteria</taxon>
        <taxon>Pseudomonadati</taxon>
        <taxon>Bacteroidota</taxon>
        <taxon>Flavobacteriia</taxon>
        <taxon>Flavobacteriales</taxon>
        <taxon>Flavobacteriaceae</taxon>
        <taxon>Poritiphilus</taxon>
    </lineage>
</organism>
<dbReference type="InterPro" id="IPR013534">
    <property type="entry name" value="Starch_synth_cat_dom"/>
</dbReference>
<evidence type="ECO:0000256" key="1">
    <source>
        <dbReference type="ARBA" id="ARBA00001478"/>
    </source>
</evidence>
<reference evidence="7 8" key="1">
    <citation type="submission" date="2020-01" db="EMBL/GenBank/DDBJ databases">
        <title>Bacteria diversity of Porities sp.</title>
        <authorList>
            <person name="Wang G."/>
        </authorList>
    </citation>
    <scope>NUCLEOTIDE SEQUENCE [LARGE SCALE GENOMIC DNA]</scope>
    <source>
        <strain evidence="7 8">R33</strain>
    </source>
</reference>
<protein>
    <recommendedName>
        <fullName evidence="2">starch synthase</fullName>
        <ecNumber evidence="2">2.4.1.21</ecNumber>
    </recommendedName>
</protein>
<feature type="domain" description="Glycosyl transferase family 1" evidence="5">
    <location>
        <begin position="325"/>
        <end position="463"/>
    </location>
</feature>
<evidence type="ECO:0000256" key="3">
    <source>
        <dbReference type="ARBA" id="ARBA00022676"/>
    </source>
</evidence>
<evidence type="ECO:0000313" key="7">
    <source>
        <dbReference type="EMBL" id="NAS14231.1"/>
    </source>
</evidence>
<dbReference type="RefSeq" id="WP_161437278.1">
    <property type="nucleotide sequence ID" value="NZ_WXYO01000009.1"/>
</dbReference>
<dbReference type="EMBL" id="WXYO01000009">
    <property type="protein sequence ID" value="NAS14231.1"/>
    <property type="molecule type" value="Genomic_DNA"/>
</dbReference>
<comment type="catalytic activity">
    <reaction evidence="1">
        <text>[(1-&gt;4)-alpha-D-glucosyl](n) + ADP-alpha-D-glucose = [(1-&gt;4)-alpha-D-glucosyl](n+1) + ADP + H(+)</text>
        <dbReference type="Rhea" id="RHEA:18189"/>
        <dbReference type="Rhea" id="RHEA-COMP:9584"/>
        <dbReference type="Rhea" id="RHEA-COMP:9587"/>
        <dbReference type="ChEBI" id="CHEBI:15378"/>
        <dbReference type="ChEBI" id="CHEBI:15444"/>
        <dbReference type="ChEBI" id="CHEBI:57498"/>
        <dbReference type="ChEBI" id="CHEBI:456216"/>
        <dbReference type="EC" id="2.4.1.21"/>
    </reaction>
</comment>
<gene>
    <name evidence="7" type="ORF">GTQ38_19630</name>
</gene>
<dbReference type="GO" id="GO:0005978">
    <property type="term" value="P:glycogen biosynthetic process"/>
    <property type="evidence" value="ECO:0007669"/>
    <property type="project" value="TreeGrafter"/>
</dbReference>
<dbReference type="GO" id="GO:0009011">
    <property type="term" value="F:alpha-1,4-glucan glucosyltransferase (ADP-glucose donor) activity"/>
    <property type="evidence" value="ECO:0007669"/>
    <property type="project" value="UniProtKB-EC"/>
</dbReference>
<evidence type="ECO:0000313" key="8">
    <source>
        <dbReference type="Proteomes" id="UP000475249"/>
    </source>
</evidence>
<keyword evidence="4 7" id="KW-0808">Transferase</keyword>
<evidence type="ECO:0000259" key="5">
    <source>
        <dbReference type="Pfam" id="PF00534"/>
    </source>
</evidence>
<dbReference type="GO" id="GO:0005829">
    <property type="term" value="C:cytosol"/>
    <property type="evidence" value="ECO:0007669"/>
    <property type="project" value="TreeGrafter"/>
</dbReference>
<dbReference type="SUPFAM" id="SSF53756">
    <property type="entry name" value="UDP-Glycosyltransferase/glycogen phosphorylase"/>
    <property type="match status" value="1"/>
</dbReference>
<dbReference type="Proteomes" id="UP000475249">
    <property type="component" value="Unassembled WGS sequence"/>
</dbReference>
<comment type="caution">
    <text evidence="7">The sequence shown here is derived from an EMBL/GenBank/DDBJ whole genome shotgun (WGS) entry which is preliminary data.</text>
</comment>
<dbReference type="AlphaFoldDB" id="A0A6L9EHN3"/>
<feature type="domain" description="Starch synthase catalytic" evidence="6">
    <location>
        <begin position="4"/>
        <end position="258"/>
    </location>
</feature>
<evidence type="ECO:0000256" key="4">
    <source>
        <dbReference type="ARBA" id="ARBA00022679"/>
    </source>
</evidence>
<keyword evidence="3" id="KW-0328">Glycosyltransferase</keyword>
<proteinExistence type="predicted"/>
<evidence type="ECO:0000259" key="6">
    <source>
        <dbReference type="Pfam" id="PF08323"/>
    </source>
</evidence>
<dbReference type="InterPro" id="IPR001296">
    <property type="entry name" value="Glyco_trans_1"/>
</dbReference>
<keyword evidence="8" id="KW-1185">Reference proteome</keyword>